<feature type="domain" description="Exonuclease" evidence="4">
    <location>
        <begin position="9"/>
        <end position="186"/>
    </location>
</feature>
<dbReference type="Proteomes" id="UP000516422">
    <property type="component" value="Chromosome"/>
</dbReference>
<evidence type="ECO:0000259" key="4">
    <source>
        <dbReference type="SMART" id="SM00479"/>
    </source>
</evidence>
<dbReference type="AlphaFoldDB" id="A0A7H1Q3G6"/>
<dbReference type="PANTHER" id="PTHR30231:SF4">
    <property type="entry name" value="PROTEIN NEN2"/>
    <property type="match status" value="1"/>
</dbReference>
<name>A0A7H1Q3G6_9ACTN</name>
<dbReference type="PANTHER" id="PTHR30231">
    <property type="entry name" value="DNA POLYMERASE III SUBUNIT EPSILON"/>
    <property type="match status" value="1"/>
</dbReference>
<dbReference type="InterPro" id="IPR012337">
    <property type="entry name" value="RNaseH-like_sf"/>
</dbReference>
<evidence type="ECO:0000256" key="2">
    <source>
        <dbReference type="ARBA" id="ARBA00022801"/>
    </source>
</evidence>
<protein>
    <submittedName>
        <fullName evidence="5">3'-5' exonuclease</fullName>
    </submittedName>
</protein>
<organism evidence="5 6">
    <name type="scientific">Streptomyces griseofuscus</name>
    <dbReference type="NCBI Taxonomy" id="146922"/>
    <lineage>
        <taxon>Bacteria</taxon>
        <taxon>Bacillati</taxon>
        <taxon>Actinomycetota</taxon>
        <taxon>Actinomycetes</taxon>
        <taxon>Kitasatosporales</taxon>
        <taxon>Streptomycetaceae</taxon>
        <taxon>Streptomyces</taxon>
    </lineage>
</organism>
<dbReference type="Pfam" id="PF00929">
    <property type="entry name" value="RNase_T"/>
    <property type="match status" value="1"/>
</dbReference>
<dbReference type="RefSeq" id="WP_037653699.1">
    <property type="nucleotide sequence ID" value="NZ_CP051006.1"/>
</dbReference>
<keyword evidence="2" id="KW-0378">Hydrolase</keyword>
<keyword evidence="3 5" id="KW-0269">Exonuclease</keyword>
<dbReference type="NCBIfam" id="NF005927">
    <property type="entry name" value="PRK07942.1"/>
    <property type="match status" value="1"/>
</dbReference>
<proteinExistence type="predicted"/>
<dbReference type="GO" id="GO:0008408">
    <property type="term" value="F:3'-5' exonuclease activity"/>
    <property type="evidence" value="ECO:0007669"/>
    <property type="project" value="TreeGrafter"/>
</dbReference>
<dbReference type="GO" id="GO:0005829">
    <property type="term" value="C:cytosol"/>
    <property type="evidence" value="ECO:0007669"/>
    <property type="project" value="TreeGrafter"/>
</dbReference>
<dbReference type="Gene3D" id="3.30.420.10">
    <property type="entry name" value="Ribonuclease H-like superfamily/Ribonuclease H"/>
    <property type="match status" value="1"/>
</dbReference>
<dbReference type="CDD" id="cd06127">
    <property type="entry name" value="DEDDh"/>
    <property type="match status" value="1"/>
</dbReference>
<evidence type="ECO:0000256" key="1">
    <source>
        <dbReference type="ARBA" id="ARBA00022722"/>
    </source>
</evidence>
<dbReference type="EMBL" id="CP051006">
    <property type="protein sequence ID" value="QNT94846.1"/>
    <property type="molecule type" value="Genomic_DNA"/>
</dbReference>
<dbReference type="GO" id="GO:0003676">
    <property type="term" value="F:nucleic acid binding"/>
    <property type="evidence" value="ECO:0007669"/>
    <property type="project" value="InterPro"/>
</dbReference>
<dbReference type="SMART" id="SM00479">
    <property type="entry name" value="EXOIII"/>
    <property type="match status" value="1"/>
</dbReference>
<evidence type="ECO:0000313" key="5">
    <source>
        <dbReference type="EMBL" id="QNT94846.1"/>
    </source>
</evidence>
<reference evidence="5 6" key="1">
    <citation type="submission" date="2020-04" db="EMBL/GenBank/DDBJ databases">
        <title>Characterization and engineering of Streptomyces griseofuscus DSM40191 as a potential heterologous host for expression of BGCs.</title>
        <authorList>
            <person name="Gren T."/>
            <person name="Whitford C.M."/>
            <person name="Mohite O.S."/>
            <person name="Joergensen T.S."/>
            <person name="Nielsen J.B."/>
            <person name="Lee S.Y."/>
            <person name="Weber T."/>
        </authorList>
    </citation>
    <scope>NUCLEOTIDE SEQUENCE [LARGE SCALE GENOMIC DNA]</scope>
    <source>
        <strain evidence="5 6">DSM 40191</strain>
    </source>
</reference>
<evidence type="ECO:0000313" key="6">
    <source>
        <dbReference type="Proteomes" id="UP000516422"/>
    </source>
</evidence>
<sequence>MRKTWLDFPLIGFDLETTGVDVARDRIVSAAVVRYGGGQTTETRTWLSNLDGVEIPAEATRIHGITTAQAQAEGRPAADVIQEITSALAAYCDVGLPLVVMNAPFDLTLLERECERHGVKSLWNSTPVVLDPRVLDKKVQKYRKGKRRLQDLCSFWCVKLDGAHNAAVDAKAACGVVTKIARRYSWLTREELGELHELQARWAREQNAEFREYLASIGGEVDDSPFDWPLLPASASTA</sequence>
<dbReference type="InterPro" id="IPR013520">
    <property type="entry name" value="Ribonucl_H"/>
</dbReference>
<accession>A0A7H1Q3G6</accession>
<dbReference type="InterPro" id="IPR036397">
    <property type="entry name" value="RNaseH_sf"/>
</dbReference>
<keyword evidence="1" id="KW-0540">Nuclease</keyword>
<gene>
    <name evidence="5" type="ORF">HEP81_04573</name>
</gene>
<dbReference type="GeneID" id="91464125"/>
<dbReference type="SUPFAM" id="SSF53098">
    <property type="entry name" value="Ribonuclease H-like"/>
    <property type="match status" value="1"/>
</dbReference>
<dbReference type="KEGG" id="sgf:HEP81_04573"/>
<evidence type="ECO:0000256" key="3">
    <source>
        <dbReference type="ARBA" id="ARBA00022839"/>
    </source>
</evidence>